<dbReference type="Gene3D" id="3.40.30.10">
    <property type="entry name" value="Glutaredoxin"/>
    <property type="match status" value="1"/>
</dbReference>
<feature type="site" description="Contributes to redox potential value" evidence="8">
    <location>
        <position position="33"/>
    </location>
</feature>
<dbReference type="EMBL" id="JACIDG010000032">
    <property type="protein sequence ID" value="MBB3919678.1"/>
    <property type="molecule type" value="Genomic_DNA"/>
</dbReference>
<feature type="domain" description="Thioredoxin" evidence="10">
    <location>
        <begin position="1"/>
        <end position="106"/>
    </location>
</feature>
<dbReference type="Proteomes" id="UP000545490">
    <property type="component" value="Unassembled WGS sequence"/>
</dbReference>
<dbReference type="RefSeq" id="WP_168333664.1">
    <property type="nucleotide sequence ID" value="NZ_JACIDG010000032.1"/>
</dbReference>
<evidence type="ECO:0000313" key="11">
    <source>
        <dbReference type="EMBL" id="MBB3919678.1"/>
    </source>
</evidence>
<sequence length="106" mass="11974">MFVSKVDKKNFQSEVLESEKPVLVDFWGDRCPPCKIIARVLEELAVELEGKVKFAKLNVIQNQELAAQLGVRVIPTLWIFKHGEVADKLVGARQKSDISNWILNAV</sequence>
<dbReference type="AlphaFoldDB" id="A0A7W6BFJ2"/>
<evidence type="ECO:0000313" key="12">
    <source>
        <dbReference type="Proteomes" id="UP000545490"/>
    </source>
</evidence>
<keyword evidence="5 9" id="KW-0676">Redox-active center</keyword>
<name>A0A7W6BFJ2_9HYPH</name>
<dbReference type="SUPFAM" id="SSF52833">
    <property type="entry name" value="Thioredoxin-like"/>
    <property type="match status" value="1"/>
</dbReference>
<feature type="active site" description="Nucleophile" evidence="8">
    <location>
        <position position="31"/>
    </location>
</feature>
<dbReference type="FunFam" id="3.40.30.10:FF:000001">
    <property type="entry name" value="Thioredoxin"/>
    <property type="match status" value="1"/>
</dbReference>
<evidence type="ECO:0000256" key="6">
    <source>
        <dbReference type="NCBIfam" id="TIGR01068"/>
    </source>
</evidence>
<feature type="site" description="Contributes to redox potential value" evidence="8">
    <location>
        <position position="32"/>
    </location>
</feature>
<dbReference type="CDD" id="cd02947">
    <property type="entry name" value="TRX_family"/>
    <property type="match status" value="1"/>
</dbReference>
<evidence type="ECO:0000256" key="2">
    <source>
        <dbReference type="ARBA" id="ARBA00022448"/>
    </source>
</evidence>
<dbReference type="PIRSF" id="PIRSF000077">
    <property type="entry name" value="Thioredoxin"/>
    <property type="match status" value="1"/>
</dbReference>
<evidence type="ECO:0000256" key="1">
    <source>
        <dbReference type="ARBA" id="ARBA00008987"/>
    </source>
</evidence>
<reference evidence="11 12" key="1">
    <citation type="submission" date="2020-08" db="EMBL/GenBank/DDBJ databases">
        <title>Genomic Encyclopedia of Type Strains, Phase IV (KMG-IV): sequencing the most valuable type-strain genomes for metagenomic binning, comparative biology and taxonomic classification.</title>
        <authorList>
            <person name="Goeker M."/>
        </authorList>
    </citation>
    <scope>NUCLEOTIDE SEQUENCE [LARGE SCALE GENOMIC DNA]</scope>
    <source>
        <strain evidence="11 12">DSM 19331</strain>
    </source>
</reference>
<comment type="caution">
    <text evidence="11">The sequence shown here is derived from an EMBL/GenBank/DDBJ whole genome shotgun (WGS) entry which is preliminary data.</text>
</comment>
<evidence type="ECO:0000259" key="10">
    <source>
        <dbReference type="PROSITE" id="PS51352"/>
    </source>
</evidence>
<comment type="similarity">
    <text evidence="1 7">Belongs to the thioredoxin family.</text>
</comment>
<evidence type="ECO:0000256" key="4">
    <source>
        <dbReference type="ARBA" id="ARBA00023157"/>
    </source>
</evidence>
<organism evidence="11 12">
    <name type="scientific">Rhizobium fabae</name>
    <dbReference type="NCBI Taxonomy" id="573179"/>
    <lineage>
        <taxon>Bacteria</taxon>
        <taxon>Pseudomonadati</taxon>
        <taxon>Pseudomonadota</taxon>
        <taxon>Alphaproteobacteria</taxon>
        <taxon>Hyphomicrobiales</taxon>
        <taxon>Rhizobiaceae</taxon>
        <taxon>Rhizobium/Agrobacterium group</taxon>
        <taxon>Rhizobium</taxon>
    </lineage>
</organism>
<dbReference type="InterPro" id="IPR005746">
    <property type="entry name" value="Thioredoxin"/>
</dbReference>
<evidence type="ECO:0000256" key="8">
    <source>
        <dbReference type="PIRSR" id="PIRSR000077-1"/>
    </source>
</evidence>
<dbReference type="Pfam" id="PF00085">
    <property type="entry name" value="Thioredoxin"/>
    <property type="match status" value="1"/>
</dbReference>
<proteinExistence type="inferred from homology"/>
<evidence type="ECO:0000256" key="5">
    <source>
        <dbReference type="ARBA" id="ARBA00023284"/>
    </source>
</evidence>
<accession>A0A7W6BFJ2</accession>
<dbReference type="PANTHER" id="PTHR45663:SF11">
    <property type="entry name" value="GEO12009P1"/>
    <property type="match status" value="1"/>
</dbReference>
<gene>
    <name evidence="11" type="ORF">GGQ65_007025</name>
</gene>
<dbReference type="GO" id="GO:0005737">
    <property type="term" value="C:cytoplasm"/>
    <property type="evidence" value="ECO:0007669"/>
    <property type="project" value="TreeGrafter"/>
</dbReference>
<keyword evidence="2" id="KW-0813">Transport</keyword>
<evidence type="ECO:0000256" key="3">
    <source>
        <dbReference type="ARBA" id="ARBA00022982"/>
    </source>
</evidence>
<feature type="site" description="Deprotonates C-terminal active site Cys" evidence="8">
    <location>
        <position position="25"/>
    </location>
</feature>
<dbReference type="InterPro" id="IPR036249">
    <property type="entry name" value="Thioredoxin-like_sf"/>
</dbReference>
<evidence type="ECO:0000256" key="7">
    <source>
        <dbReference type="PIRNR" id="PIRNR000077"/>
    </source>
</evidence>
<dbReference type="GO" id="GO:0015035">
    <property type="term" value="F:protein-disulfide reductase activity"/>
    <property type="evidence" value="ECO:0007669"/>
    <property type="project" value="UniProtKB-UniRule"/>
</dbReference>
<dbReference type="InterPro" id="IPR013766">
    <property type="entry name" value="Thioredoxin_domain"/>
</dbReference>
<feature type="disulfide bond" description="Redox-active" evidence="9">
    <location>
        <begin position="31"/>
        <end position="34"/>
    </location>
</feature>
<feature type="active site" description="Nucleophile" evidence="8">
    <location>
        <position position="34"/>
    </location>
</feature>
<dbReference type="NCBIfam" id="TIGR01068">
    <property type="entry name" value="thioredoxin"/>
    <property type="match status" value="1"/>
</dbReference>
<protein>
    <recommendedName>
        <fullName evidence="6 7">Thioredoxin</fullName>
    </recommendedName>
</protein>
<keyword evidence="4 9" id="KW-1015">Disulfide bond</keyword>
<dbReference type="PROSITE" id="PS51352">
    <property type="entry name" value="THIOREDOXIN_2"/>
    <property type="match status" value="1"/>
</dbReference>
<evidence type="ECO:0000256" key="9">
    <source>
        <dbReference type="PIRSR" id="PIRSR000077-4"/>
    </source>
</evidence>
<dbReference type="PANTHER" id="PTHR45663">
    <property type="entry name" value="GEO12009P1"/>
    <property type="match status" value="1"/>
</dbReference>
<keyword evidence="3" id="KW-0249">Electron transport</keyword>